<dbReference type="InterPro" id="IPR013087">
    <property type="entry name" value="Znf_C2H2_type"/>
</dbReference>
<evidence type="ECO:0000259" key="1">
    <source>
        <dbReference type="SMART" id="SM00355"/>
    </source>
</evidence>
<feature type="domain" description="C2H2-type" evidence="1">
    <location>
        <begin position="131"/>
        <end position="160"/>
    </location>
</feature>
<dbReference type="SMART" id="SM00355">
    <property type="entry name" value="ZnF_C2H2"/>
    <property type="match status" value="2"/>
</dbReference>
<proteinExistence type="predicted"/>
<dbReference type="AlphaFoldDB" id="A0A2T6ZZD0"/>
<dbReference type="Proteomes" id="UP000244722">
    <property type="component" value="Unassembled WGS sequence"/>
</dbReference>
<sequence length="193" mass="21347">MRHQLGLVRAEVDLIAHSLPAELGPLPLHLDGDGFYSVLGPPLSHTIHEDQVNESTGGSLAYSHINTSAPLMPPRSKVFCGSLKCSGNSGPHTCSRRSYTCNAPSCTRPTPFRTKQALNRHYEAIHLAVRFNCPVPGCGNNNQNGIKRYDNLITHVRNKHSVSLVGGSWEKFSPQERSARTLRRISLEHNFLF</sequence>
<gene>
    <name evidence="2" type="ORF">B9Z19DRAFT_686479</name>
</gene>
<accession>A0A2T6ZZD0</accession>
<comment type="caution">
    <text evidence="2">The sequence shown here is derived from an EMBL/GenBank/DDBJ whole genome shotgun (WGS) entry which is preliminary data.</text>
</comment>
<organism evidence="2 3">
    <name type="scientific">Tuber borchii</name>
    <name type="common">White truffle</name>
    <dbReference type="NCBI Taxonomy" id="42251"/>
    <lineage>
        <taxon>Eukaryota</taxon>
        <taxon>Fungi</taxon>
        <taxon>Dikarya</taxon>
        <taxon>Ascomycota</taxon>
        <taxon>Pezizomycotina</taxon>
        <taxon>Pezizomycetes</taxon>
        <taxon>Pezizales</taxon>
        <taxon>Tuberaceae</taxon>
        <taxon>Tuber</taxon>
    </lineage>
</organism>
<name>A0A2T6ZZD0_TUBBO</name>
<feature type="domain" description="C2H2-type" evidence="1">
    <location>
        <begin position="99"/>
        <end position="126"/>
    </location>
</feature>
<evidence type="ECO:0000313" key="3">
    <source>
        <dbReference type="Proteomes" id="UP000244722"/>
    </source>
</evidence>
<dbReference type="EMBL" id="NESQ01000056">
    <property type="protein sequence ID" value="PUU80823.1"/>
    <property type="molecule type" value="Genomic_DNA"/>
</dbReference>
<protein>
    <recommendedName>
        <fullName evidence="1">C2H2-type domain-containing protein</fullName>
    </recommendedName>
</protein>
<keyword evidence="3" id="KW-1185">Reference proteome</keyword>
<reference evidence="2 3" key="1">
    <citation type="submission" date="2017-04" db="EMBL/GenBank/DDBJ databases">
        <title>Draft genome sequence of Tuber borchii Vittad., a whitish edible truffle.</title>
        <authorList>
            <consortium name="DOE Joint Genome Institute"/>
            <person name="Murat C."/>
            <person name="Kuo A."/>
            <person name="Barry K.W."/>
            <person name="Clum A."/>
            <person name="Dockter R.B."/>
            <person name="Fauchery L."/>
            <person name="Iotti M."/>
            <person name="Kohler A."/>
            <person name="Labutti K."/>
            <person name="Lindquist E.A."/>
            <person name="Lipzen A."/>
            <person name="Ohm R.A."/>
            <person name="Wang M."/>
            <person name="Grigoriev I.V."/>
            <person name="Zambonelli A."/>
            <person name="Martin F.M."/>
        </authorList>
    </citation>
    <scope>NUCLEOTIDE SEQUENCE [LARGE SCALE GENOMIC DNA]</scope>
    <source>
        <strain evidence="2 3">Tbo3840</strain>
    </source>
</reference>
<dbReference type="OrthoDB" id="8922241at2759"/>
<evidence type="ECO:0000313" key="2">
    <source>
        <dbReference type="EMBL" id="PUU80823.1"/>
    </source>
</evidence>